<comment type="caution">
    <text evidence="1">The sequence shown here is derived from an EMBL/GenBank/DDBJ whole genome shotgun (WGS) entry which is preliminary data.</text>
</comment>
<evidence type="ECO:0000313" key="2">
    <source>
        <dbReference type="Proteomes" id="UP001247620"/>
    </source>
</evidence>
<evidence type="ECO:0000313" key="1">
    <source>
        <dbReference type="EMBL" id="MDR6944695.1"/>
    </source>
</evidence>
<keyword evidence="2" id="KW-1185">Reference proteome</keyword>
<dbReference type="RefSeq" id="WP_310101338.1">
    <property type="nucleotide sequence ID" value="NZ_JAVDUU010000004.1"/>
</dbReference>
<organism evidence="1 2">
    <name type="scientific">Mucilaginibacter pocheonensis</name>
    <dbReference type="NCBI Taxonomy" id="398050"/>
    <lineage>
        <taxon>Bacteria</taxon>
        <taxon>Pseudomonadati</taxon>
        <taxon>Bacteroidota</taxon>
        <taxon>Sphingobacteriia</taxon>
        <taxon>Sphingobacteriales</taxon>
        <taxon>Sphingobacteriaceae</taxon>
        <taxon>Mucilaginibacter</taxon>
    </lineage>
</organism>
<accession>A0ABU1TH00</accession>
<reference evidence="1 2" key="1">
    <citation type="submission" date="2023-07" db="EMBL/GenBank/DDBJ databases">
        <title>Sorghum-associated microbial communities from plants grown in Nebraska, USA.</title>
        <authorList>
            <person name="Schachtman D."/>
        </authorList>
    </citation>
    <scope>NUCLEOTIDE SEQUENCE [LARGE SCALE GENOMIC DNA]</scope>
    <source>
        <strain evidence="1 2">3262</strain>
    </source>
</reference>
<dbReference type="Proteomes" id="UP001247620">
    <property type="component" value="Unassembled WGS sequence"/>
</dbReference>
<evidence type="ECO:0008006" key="3">
    <source>
        <dbReference type="Google" id="ProtNLM"/>
    </source>
</evidence>
<name>A0ABU1TH00_9SPHI</name>
<dbReference type="PANTHER" id="PTHR40743">
    <property type="entry name" value="NUCLEOTIDE-DIPHOSPHO-SUGAR TRANSFERASE CONTAINING PROTEIN"/>
    <property type="match status" value="1"/>
</dbReference>
<dbReference type="PANTHER" id="PTHR40743:SF1">
    <property type="entry name" value="POSSIBLE GLYCOSYLTRANSFERASE"/>
    <property type="match status" value="1"/>
</dbReference>
<protein>
    <recommendedName>
        <fullName evidence="3">Glycosyl transferase family 11</fullName>
    </recommendedName>
</protein>
<dbReference type="EMBL" id="JAVDUU010000004">
    <property type="protein sequence ID" value="MDR6944695.1"/>
    <property type="molecule type" value="Genomic_DNA"/>
</dbReference>
<proteinExistence type="predicted"/>
<sequence>MIIIEPIGGLANRMRVIASGIWLKGILNTDLTIIWNENYELNCPFDLLFENSDAFKIISKPISYRYLKPSNEVGLIKRTLFSLRNKLIGIDYCIIEGNFPSNTWIGINILSILSAQKDKNIYIQTCQEFGDNIPSFKYLIPIKKIKDKINLITKNFNQLVVGVHIRRTDNVISIEKSPIELFIKAIEKKLITEEKTTFFLCSDDHEVEKKIISTFGNSKIIINRKENSRITIHGMQDAVTDLYCLSYTSEIFGSYWSSFTEVAAKFNNTQLTIIKID</sequence>
<dbReference type="Gene3D" id="3.40.50.11350">
    <property type="match status" value="1"/>
</dbReference>
<gene>
    <name evidence="1" type="ORF">J2W55_004555</name>
</gene>